<organism evidence="3 4">
    <name type="scientific">Adineta steineri</name>
    <dbReference type="NCBI Taxonomy" id="433720"/>
    <lineage>
        <taxon>Eukaryota</taxon>
        <taxon>Metazoa</taxon>
        <taxon>Spiralia</taxon>
        <taxon>Gnathifera</taxon>
        <taxon>Rotifera</taxon>
        <taxon>Eurotatoria</taxon>
        <taxon>Bdelloidea</taxon>
        <taxon>Adinetida</taxon>
        <taxon>Adinetidae</taxon>
        <taxon>Adineta</taxon>
    </lineage>
</organism>
<dbReference type="SMART" id="SM00558">
    <property type="entry name" value="JmjC"/>
    <property type="match status" value="1"/>
</dbReference>
<dbReference type="PANTHER" id="PTHR10694:SF7">
    <property type="entry name" value="[HISTONE H3]-TRIMETHYL-L-LYSINE(9) DEMETHYLASE"/>
    <property type="match status" value="1"/>
</dbReference>
<dbReference type="GO" id="GO:0010468">
    <property type="term" value="P:regulation of gene expression"/>
    <property type="evidence" value="ECO:0007669"/>
    <property type="project" value="TreeGrafter"/>
</dbReference>
<evidence type="ECO:0000313" key="4">
    <source>
        <dbReference type="Proteomes" id="UP000663844"/>
    </source>
</evidence>
<dbReference type="GO" id="GO:0051864">
    <property type="term" value="F:histone H3K36 demethylase activity"/>
    <property type="evidence" value="ECO:0007669"/>
    <property type="project" value="TreeGrafter"/>
</dbReference>
<comment type="caution">
    <text evidence="3">The sequence shown here is derived from an EMBL/GenBank/DDBJ whole genome shotgun (WGS) entry which is preliminary data.</text>
</comment>
<proteinExistence type="predicted"/>
<dbReference type="SUPFAM" id="SSF51197">
    <property type="entry name" value="Clavaminate synthase-like"/>
    <property type="match status" value="1"/>
</dbReference>
<dbReference type="PROSITE" id="PS51183">
    <property type="entry name" value="JMJN"/>
    <property type="match status" value="1"/>
</dbReference>
<reference evidence="3" key="1">
    <citation type="submission" date="2021-02" db="EMBL/GenBank/DDBJ databases">
        <authorList>
            <person name="Nowell W R."/>
        </authorList>
    </citation>
    <scope>NUCLEOTIDE SEQUENCE</scope>
</reference>
<protein>
    <submittedName>
        <fullName evidence="3">Uncharacterized protein</fullName>
    </submittedName>
</protein>
<evidence type="ECO:0000313" key="3">
    <source>
        <dbReference type="EMBL" id="CAF3917279.1"/>
    </source>
</evidence>
<dbReference type="GO" id="GO:0032454">
    <property type="term" value="F:histone H3K9 demethylase activity"/>
    <property type="evidence" value="ECO:0007669"/>
    <property type="project" value="TreeGrafter"/>
</dbReference>
<feature type="domain" description="JmjC" evidence="2">
    <location>
        <begin position="145"/>
        <end position="310"/>
    </location>
</feature>
<dbReference type="InterPro" id="IPR003349">
    <property type="entry name" value="JmjN"/>
</dbReference>
<dbReference type="InterPro" id="IPR003347">
    <property type="entry name" value="JmjC_dom"/>
</dbReference>
<dbReference type="GO" id="GO:0000785">
    <property type="term" value="C:chromatin"/>
    <property type="evidence" value="ECO:0007669"/>
    <property type="project" value="TreeGrafter"/>
</dbReference>
<dbReference type="Proteomes" id="UP000663844">
    <property type="component" value="Unassembled WGS sequence"/>
</dbReference>
<evidence type="ECO:0000259" key="1">
    <source>
        <dbReference type="PROSITE" id="PS51183"/>
    </source>
</evidence>
<dbReference type="EMBL" id="CAJOAZ010002319">
    <property type="protein sequence ID" value="CAF3917279.1"/>
    <property type="molecule type" value="Genomic_DNA"/>
</dbReference>
<dbReference type="AlphaFoldDB" id="A0A819IPM1"/>
<name>A0A819IPM1_9BILA</name>
<dbReference type="GO" id="GO:0005634">
    <property type="term" value="C:nucleus"/>
    <property type="evidence" value="ECO:0007669"/>
    <property type="project" value="TreeGrafter"/>
</dbReference>
<evidence type="ECO:0000259" key="2">
    <source>
        <dbReference type="PROSITE" id="PS51184"/>
    </source>
</evidence>
<feature type="domain" description="JmjN" evidence="1">
    <location>
        <begin position="10"/>
        <end position="51"/>
    </location>
</feature>
<dbReference type="Pfam" id="PF02373">
    <property type="entry name" value="JmjC"/>
    <property type="match status" value="1"/>
</dbReference>
<dbReference type="Gene3D" id="2.60.120.650">
    <property type="entry name" value="Cupin"/>
    <property type="match status" value="1"/>
</dbReference>
<accession>A0A819IPM1</accession>
<gene>
    <name evidence="3" type="ORF">OXD698_LOCUS24816</name>
</gene>
<dbReference type="SMART" id="SM00545">
    <property type="entry name" value="JmjN"/>
    <property type="match status" value="1"/>
</dbReference>
<dbReference type="PANTHER" id="PTHR10694">
    <property type="entry name" value="LYSINE-SPECIFIC DEMETHYLASE"/>
    <property type="match status" value="1"/>
</dbReference>
<dbReference type="PROSITE" id="PS51184">
    <property type="entry name" value="JMJC"/>
    <property type="match status" value="1"/>
</dbReference>
<sequence>MSSIAKIPSIPILTPSIVEFKNLLSFLYDNEALITSYGACKIIPPREWTKVKELSLASVSDVPLLNRQSIIKLSPLVSRITNSQRKTARQETQLKHFVDFAQRPKNRVSYDITDIESKFWSMINSNDITKCVILDATNIDYSLFALTEKTFNLNDIPLKSLLCITTQRIKGVTSPFLHVGMFSSMFALHTEEGDLFSMNYMHEGASKFWYIVPSSHADQLEQCLANVDILDRSHCHAPMRHKNLFPNPIELIQSHNIPVYRIEQCPNEIVVTCPRVYHWGFNGGLNIAESVNFALPSWIPFGWSARSCTCQRPDHSVEIDMTPFNEESVSKYTQTHLNSLLLLLDDMIATPFDKQPMLYSEQMFSNIASTTTSTDLSREETDTLLFGDDDLFTFLSISPPQPHSELICEVDNQQLPSSHSTAQTTELIDESSFDYKFSPVESSISTMEGSMEVANQTALIRLKWIEEKDMLMSRLVLDSRKPNIGSIGQWEMLINSDDVNLDNFLPENIKNPFHHEKRRIKSFVDWAVAFTSFTKAVIYLFKHRRSELKIYFEHISELCRGSHSIDRVLIYEADIRRHIAKMPDRSLLDDFSFLMCKHFTIGKWINSDEAIKEKKPICLNYNSSFKRCRMKHCPRLHICAICFNTKEIQVTHPAAFCRPRPRPKQKRRKYWT</sequence>